<dbReference type="Proteomes" id="UP001165289">
    <property type="component" value="Unassembled WGS sequence"/>
</dbReference>
<comment type="subcellular location">
    <subcellularLocation>
        <location evidence="7">Endomembrane system</location>
        <topology evidence="7">Lipid-anchor</topology>
        <orientation evidence="7">Cytoplasmic side</orientation>
    </subcellularLocation>
</comment>
<keyword evidence="6" id="KW-0636">Prenylation</keyword>
<sequence>MSNLYALVLYYKDNGKAVTKRASYDLSSFSFFVRRNVKEFMEFAASVLVERTEIGQRVSVKEREYRCHVYVRSDSLAGVVVSNIDYLPRVAFALVSRALEQFTYDFPPGGWPGISPDLSYPPLDALLAKYQNPKEADALLKIQSDLDETKFVLHDTIQAALEKGELLDELVNKTDKLRDSSKTFYNGAKSANSCCTLM</sequence>
<comment type="similarity">
    <text evidence="1">Belongs to the synaptobrevin family.</text>
</comment>
<dbReference type="PROSITE" id="PS50892">
    <property type="entry name" value="V_SNARE"/>
    <property type="match status" value="1"/>
</dbReference>
<evidence type="ECO:0000259" key="10">
    <source>
        <dbReference type="PROSITE" id="PS50892"/>
    </source>
</evidence>
<evidence type="ECO:0000256" key="1">
    <source>
        <dbReference type="ARBA" id="ARBA00008025"/>
    </source>
</evidence>
<organism evidence="11 12">
    <name type="scientific">Oopsacas minuta</name>
    <dbReference type="NCBI Taxonomy" id="111878"/>
    <lineage>
        <taxon>Eukaryota</taxon>
        <taxon>Metazoa</taxon>
        <taxon>Porifera</taxon>
        <taxon>Hexactinellida</taxon>
        <taxon>Hexasterophora</taxon>
        <taxon>Lyssacinosida</taxon>
        <taxon>Leucopsacidae</taxon>
        <taxon>Oopsacas</taxon>
    </lineage>
</organism>
<keyword evidence="4" id="KW-0564">Palmitate</keyword>
<dbReference type="EMBL" id="JAKMXF010000222">
    <property type="protein sequence ID" value="KAI6654305.1"/>
    <property type="molecule type" value="Genomic_DNA"/>
</dbReference>
<feature type="domain" description="V-SNARE coiled-coil homology" evidence="10">
    <location>
        <begin position="138"/>
        <end position="198"/>
    </location>
</feature>
<dbReference type="GO" id="GO:0006888">
    <property type="term" value="P:endoplasmic reticulum to Golgi vesicle-mediated transport"/>
    <property type="evidence" value="ECO:0007669"/>
    <property type="project" value="TreeGrafter"/>
</dbReference>
<evidence type="ECO:0000313" key="12">
    <source>
        <dbReference type="Proteomes" id="UP001165289"/>
    </source>
</evidence>
<evidence type="ECO:0000256" key="8">
    <source>
        <dbReference type="PROSITE-ProRule" id="PRU00290"/>
    </source>
</evidence>
<evidence type="ECO:0000256" key="7">
    <source>
        <dbReference type="ARBA" id="ARBA00046278"/>
    </source>
</evidence>
<name>A0AAV7K0M6_9METZ</name>
<evidence type="ECO:0000256" key="6">
    <source>
        <dbReference type="ARBA" id="ARBA00023289"/>
    </source>
</evidence>
<evidence type="ECO:0000313" key="11">
    <source>
        <dbReference type="EMBL" id="KAI6654305.1"/>
    </source>
</evidence>
<dbReference type="Pfam" id="PF13774">
    <property type="entry name" value="Longin"/>
    <property type="match status" value="1"/>
</dbReference>
<dbReference type="Gene3D" id="3.30.450.50">
    <property type="entry name" value="Longin domain"/>
    <property type="match status" value="1"/>
</dbReference>
<dbReference type="CDD" id="cd14824">
    <property type="entry name" value="Longin"/>
    <property type="match status" value="1"/>
</dbReference>
<proteinExistence type="inferred from homology"/>
<keyword evidence="8" id="KW-0175">Coiled coil</keyword>
<dbReference type="SUPFAM" id="SSF64356">
    <property type="entry name" value="SNARE-like"/>
    <property type="match status" value="1"/>
</dbReference>
<keyword evidence="2" id="KW-0488">Methylation</keyword>
<dbReference type="PANTHER" id="PTHR45806">
    <property type="entry name" value="SYNAPTOBREVIN HOMOLOG YKT6"/>
    <property type="match status" value="1"/>
</dbReference>
<dbReference type="SUPFAM" id="SSF58038">
    <property type="entry name" value="SNARE fusion complex"/>
    <property type="match status" value="1"/>
</dbReference>
<evidence type="ECO:0000256" key="4">
    <source>
        <dbReference type="ARBA" id="ARBA00023139"/>
    </source>
</evidence>
<comment type="caution">
    <text evidence="11">The sequence shown here is derived from an EMBL/GenBank/DDBJ whole genome shotgun (WGS) entry which is preliminary data.</text>
</comment>
<keyword evidence="5" id="KW-0449">Lipoprotein</keyword>
<dbReference type="PROSITE" id="PS50859">
    <property type="entry name" value="LONGIN"/>
    <property type="match status" value="1"/>
</dbReference>
<keyword evidence="3" id="KW-0472">Membrane</keyword>
<dbReference type="GO" id="GO:0005484">
    <property type="term" value="F:SNAP receptor activity"/>
    <property type="evidence" value="ECO:0007669"/>
    <property type="project" value="TreeGrafter"/>
</dbReference>
<dbReference type="InterPro" id="IPR042855">
    <property type="entry name" value="V_SNARE_CC"/>
</dbReference>
<dbReference type="InterPro" id="IPR011012">
    <property type="entry name" value="Longin-like_dom_sf"/>
</dbReference>
<keyword evidence="12" id="KW-1185">Reference proteome</keyword>
<accession>A0AAV7K0M6</accession>
<evidence type="ECO:0000256" key="3">
    <source>
        <dbReference type="ARBA" id="ARBA00023136"/>
    </source>
</evidence>
<dbReference type="GO" id="GO:0005794">
    <property type="term" value="C:Golgi apparatus"/>
    <property type="evidence" value="ECO:0007669"/>
    <property type="project" value="TreeGrafter"/>
</dbReference>
<dbReference type="AlphaFoldDB" id="A0AAV7K0M6"/>
<dbReference type="Pfam" id="PF00957">
    <property type="entry name" value="Synaptobrevin"/>
    <property type="match status" value="1"/>
</dbReference>
<evidence type="ECO:0000259" key="9">
    <source>
        <dbReference type="PROSITE" id="PS50859"/>
    </source>
</evidence>
<protein>
    <submittedName>
        <fullName evidence="11">Synaptobrevin-like protein YKT6-like</fullName>
    </submittedName>
</protein>
<evidence type="ECO:0000256" key="5">
    <source>
        <dbReference type="ARBA" id="ARBA00023288"/>
    </source>
</evidence>
<dbReference type="SMART" id="SM01270">
    <property type="entry name" value="Longin"/>
    <property type="match status" value="1"/>
</dbReference>
<dbReference type="Gene3D" id="1.20.5.110">
    <property type="match status" value="1"/>
</dbReference>
<evidence type="ECO:0000256" key="2">
    <source>
        <dbReference type="ARBA" id="ARBA00022481"/>
    </source>
</evidence>
<dbReference type="InterPro" id="IPR010908">
    <property type="entry name" value="Longin_dom"/>
</dbReference>
<gene>
    <name evidence="11" type="ORF">LOD99_703</name>
</gene>
<feature type="domain" description="Longin" evidence="9">
    <location>
        <begin position="9"/>
        <end position="127"/>
    </location>
</feature>
<dbReference type="PANTHER" id="PTHR45806:SF1">
    <property type="entry name" value="SYNAPTOBREVIN HOMOLOG YKT6"/>
    <property type="match status" value="1"/>
</dbReference>
<reference evidence="11 12" key="1">
    <citation type="journal article" date="2023" name="BMC Biol.">
        <title>The compact genome of the sponge Oopsacas minuta (Hexactinellida) is lacking key metazoan core genes.</title>
        <authorList>
            <person name="Santini S."/>
            <person name="Schenkelaars Q."/>
            <person name="Jourda C."/>
            <person name="Duchesne M."/>
            <person name="Belahbib H."/>
            <person name="Rocher C."/>
            <person name="Selva M."/>
            <person name="Riesgo A."/>
            <person name="Vervoort M."/>
            <person name="Leys S.P."/>
            <person name="Kodjabachian L."/>
            <person name="Le Bivic A."/>
            <person name="Borchiellini C."/>
            <person name="Claverie J.M."/>
            <person name="Renard E."/>
        </authorList>
    </citation>
    <scope>NUCLEOTIDE SEQUENCE [LARGE SCALE GENOMIC DNA]</scope>
    <source>
        <strain evidence="11">SPO-2</strain>
    </source>
</reference>